<feature type="domain" description="TF-B3" evidence="6">
    <location>
        <begin position="16"/>
        <end position="109"/>
    </location>
</feature>
<comment type="caution">
    <text evidence="7">The sequence shown here is derived from an EMBL/GenBank/DDBJ whole genome shotgun (WGS) entry which is preliminary data.</text>
</comment>
<dbReference type="InterPro" id="IPR003340">
    <property type="entry name" value="B3_DNA-bd"/>
</dbReference>
<dbReference type="SMART" id="SM01019">
    <property type="entry name" value="B3"/>
    <property type="match status" value="2"/>
</dbReference>
<evidence type="ECO:0000313" key="8">
    <source>
        <dbReference type="Proteomes" id="UP000734854"/>
    </source>
</evidence>
<dbReference type="Proteomes" id="UP000734854">
    <property type="component" value="Unassembled WGS sequence"/>
</dbReference>
<evidence type="ECO:0000256" key="1">
    <source>
        <dbReference type="ARBA" id="ARBA00004123"/>
    </source>
</evidence>
<keyword evidence="5" id="KW-0539">Nucleus</keyword>
<dbReference type="PANTHER" id="PTHR31391:SF155">
    <property type="entry name" value="B3 DOMAIN-CONTAINING PROTEIN OS11G0197600"/>
    <property type="match status" value="1"/>
</dbReference>
<dbReference type="PROSITE" id="PS50863">
    <property type="entry name" value="B3"/>
    <property type="match status" value="2"/>
</dbReference>
<dbReference type="PANTHER" id="PTHR31391">
    <property type="entry name" value="B3 DOMAIN-CONTAINING PROTEIN OS11G0197600-RELATED"/>
    <property type="match status" value="1"/>
</dbReference>
<protein>
    <recommendedName>
        <fullName evidence="6">TF-B3 domain-containing protein</fullName>
    </recommendedName>
</protein>
<dbReference type="GO" id="GO:0005634">
    <property type="term" value="C:nucleus"/>
    <property type="evidence" value="ECO:0007669"/>
    <property type="project" value="UniProtKB-SubCell"/>
</dbReference>
<dbReference type="InterPro" id="IPR044837">
    <property type="entry name" value="REM16-like"/>
</dbReference>
<keyword evidence="8" id="KW-1185">Reference proteome</keyword>
<keyword evidence="4" id="KW-0804">Transcription</keyword>
<evidence type="ECO:0000256" key="3">
    <source>
        <dbReference type="ARBA" id="ARBA00023125"/>
    </source>
</evidence>
<evidence type="ECO:0000256" key="2">
    <source>
        <dbReference type="ARBA" id="ARBA00023015"/>
    </source>
</evidence>
<comment type="subcellular location">
    <subcellularLocation>
        <location evidence="1">Nucleus</location>
    </subcellularLocation>
</comment>
<dbReference type="GO" id="GO:0003677">
    <property type="term" value="F:DNA binding"/>
    <property type="evidence" value="ECO:0007669"/>
    <property type="project" value="UniProtKB-KW"/>
</dbReference>
<dbReference type="Gene3D" id="2.40.330.10">
    <property type="entry name" value="DNA-binding pseudobarrel domain"/>
    <property type="match status" value="2"/>
</dbReference>
<dbReference type="Pfam" id="PF02362">
    <property type="entry name" value="B3"/>
    <property type="match status" value="2"/>
</dbReference>
<organism evidence="7 8">
    <name type="scientific">Zingiber officinale</name>
    <name type="common">Ginger</name>
    <name type="synonym">Amomum zingiber</name>
    <dbReference type="NCBI Taxonomy" id="94328"/>
    <lineage>
        <taxon>Eukaryota</taxon>
        <taxon>Viridiplantae</taxon>
        <taxon>Streptophyta</taxon>
        <taxon>Embryophyta</taxon>
        <taxon>Tracheophyta</taxon>
        <taxon>Spermatophyta</taxon>
        <taxon>Magnoliopsida</taxon>
        <taxon>Liliopsida</taxon>
        <taxon>Zingiberales</taxon>
        <taxon>Zingiberaceae</taxon>
        <taxon>Zingiber</taxon>
    </lineage>
</organism>
<sequence length="363" mass="41076">MNMCSKPEEVMKLPSHHFIKVFLPDLTSQHLKIPPAFRVHLRNKSLRMVSLRGPSGNVWDVELVDSSNGLRFESGWKEFVTDHAIETGDILVFRFDGCSCFSVLVFDATACEKEVAFLARPHAQNVADVNEPRPAEEMAIVPRTSQQEVDIICVKEEEGEATALNTQIFSQNNGPGIDKKRKMRSINCLQEPKSKEIFYSGNLASRRSMKSPDAETIVAKVQKMPPLSSQRRPVTKEEVDKALCKAKSFMSKNPFFLIVMQDSYVYSSFFMNVPGSFAQPHLPRISQVLTLWDENDERWAVTYVYYGNRGALSGGWGAFAKAHNLEKFDVCIFELIKKQHLKVHIFRVVDEITSLLPNSNGKS</sequence>
<evidence type="ECO:0000259" key="6">
    <source>
        <dbReference type="PROSITE" id="PS50863"/>
    </source>
</evidence>
<feature type="domain" description="TF-B3" evidence="6">
    <location>
        <begin position="256"/>
        <end position="349"/>
    </location>
</feature>
<keyword evidence="2" id="KW-0805">Transcription regulation</keyword>
<evidence type="ECO:0000313" key="7">
    <source>
        <dbReference type="EMBL" id="KAG6511810.1"/>
    </source>
</evidence>
<dbReference type="InterPro" id="IPR015300">
    <property type="entry name" value="DNA-bd_pseudobarrel_sf"/>
</dbReference>
<proteinExistence type="predicted"/>
<evidence type="ECO:0000256" key="4">
    <source>
        <dbReference type="ARBA" id="ARBA00023163"/>
    </source>
</evidence>
<keyword evidence="3" id="KW-0238">DNA-binding</keyword>
<dbReference type="CDD" id="cd10017">
    <property type="entry name" value="B3_DNA"/>
    <property type="match status" value="2"/>
</dbReference>
<evidence type="ECO:0000256" key="5">
    <source>
        <dbReference type="ARBA" id="ARBA00023242"/>
    </source>
</evidence>
<dbReference type="AlphaFoldDB" id="A0A8J5L4I1"/>
<dbReference type="EMBL" id="JACMSC010000008">
    <property type="protein sequence ID" value="KAG6511810.1"/>
    <property type="molecule type" value="Genomic_DNA"/>
</dbReference>
<dbReference type="SUPFAM" id="SSF101936">
    <property type="entry name" value="DNA-binding pseudobarrel domain"/>
    <property type="match status" value="2"/>
</dbReference>
<gene>
    <name evidence="7" type="ORF">ZIOFF_029888</name>
</gene>
<name>A0A8J5L4I1_ZINOF</name>
<reference evidence="7 8" key="1">
    <citation type="submission" date="2020-08" db="EMBL/GenBank/DDBJ databases">
        <title>Plant Genome Project.</title>
        <authorList>
            <person name="Zhang R.-G."/>
        </authorList>
    </citation>
    <scope>NUCLEOTIDE SEQUENCE [LARGE SCALE GENOMIC DNA]</scope>
    <source>
        <tissue evidence="7">Rhizome</tissue>
    </source>
</reference>
<accession>A0A8J5L4I1</accession>